<organism evidence="1 2">
    <name type="scientific">Neosynechococcus sphagnicola sy1</name>
    <dbReference type="NCBI Taxonomy" id="1497020"/>
    <lineage>
        <taxon>Bacteria</taxon>
        <taxon>Bacillati</taxon>
        <taxon>Cyanobacteriota</taxon>
        <taxon>Cyanophyceae</taxon>
        <taxon>Neosynechococcales</taxon>
        <taxon>Neosynechococcaceae</taxon>
        <taxon>Neosynechococcus</taxon>
    </lineage>
</organism>
<dbReference type="EMBL" id="JJML01000031">
    <property type="protein sequence ID" value="KGF72254.1"/>
    <property type="molecule type" value="Genomic_DNA"/>
</dbReference>
<proteinExistence type="predicted"/>
<evidence type="ECO:0000313" key="1">
    <source>
        <dbReference type="EMBL" id="KGF72254.1"/>
    </source>
</evidence>
<sequence length="149" mass="17143">MAKKWQEITLGEIWQSGTVKFRQMRRHLKAYSPVKLDLQAAQRLWGVVAPAIMAPLLYVLEGWKTEKLLSPLPEVEPEAVALVEQPKHKPWYKRTELVEQVLKQAWELGYRTYSQLMAQVKQLTGKGCSKRAIARFVKERKASIIGSEV</sequence>
<accession>A0A098TJE7</accession>
<evidence type="ECO:0000313" key="2">
    <source>
        <dbReference type="Proteomes" id="UP000030170"/>
    </source>
</evidence>
<reference evidence="1 2" key="1">
    <citation type="journal article" date="2014" name="Mol. Ecol.">
        <title>Evolution of Synechococcus.</title>
        <authorList>
            <person name="Dvorak P."/>
            <person name="Casamatta D."/>
            <person name="Hasler P."/>
            <person name="Poulickova A."/>
            <person name="Ondrej V."/>
            <person name="Sanges R."/>
        </authorList>
    </citation>
    <scope>NUCLEOTIDE SEQUENCE [LARGE SCALE GENOMIC DNA]</scope>
    <source>
        <strain evidence="1 2">CAUP A 1101</strain>
    </source>
</reference>
<gene>
    <name evidence="1" type="ORF">DO97_10885</name>
</gene>
<comment type="caution">
    <text evidence="1">The sequence shown here is derived from an EMBL/GenBank/DDBJ whole genome shotgun (WGS) entry which is preliminary data.</text>
</comment>
<dbReference type="Proteomes" id="UP000030170">
    <property type="component" value="Unassembled WGS sequence"/>
</dbReference>
<dbReference type="AlphaFoldDB" id="A0A098TJE7"/>
<name>A0A098TJE7_9CYAN</name>
<protein>
    <submittedName>
        <fullName evidence="1">Uncharacterized protein</fullName>
    </submittedName>
</protein>
<dbReference type="RefSeq" id="WP_036534318.1">
    <property type="nucleotide sequence ID" value="NZ_JJML01000031.1"/>
</dbReference>
<keyword evidence="2" id="KW-1185">Reference proteome</keyword>